<dbReference type="Gene3D" id="3.30.1330.30">
    <property type="match status" value="1"/>
</dbReference>
<dbReference type="InterPro" id="IPR035931">
    <property type="entry name" value="YlxR-like_sf"/>
</dbReference>
<comment type="caution">
    <text evidence="2">The sequence shown here is derived from an EMBL/GenBank/DDBJ whole genome shotgun (WGS) entry which is preliminary data.</text>
</comment>
<evidence type="ECO:0000259" key="1">
    <source>
        <dbReference type="Pfam" id="PF04296"/>
    </source>
</evidence>
<dbReference type="SUPFAM" id="SSF55315">
    <property type="entry name" value="L30e-like"/>
    <property type="match status" value="1"/>
</dbReference>
<dbReference type="Proteomes" id="UP001139516">
    <property type="component" value="Unassembled WGS sequence"/>
</dbReference>
<dbReference type="InterPro" id="IPR029064">
    <property type="entry name" value="Ribosomal_eL30-like_sf"/>
</dbReference>
<dbReference type="Pfam" id="PF04296">
    <property type="entry name" value="YlxR"/>
    <property type="match status" value="1"/>
</dbReference>
<evidence type="ECO:0000313" key="2">
    <source>
        <dbReference type="EMBL" id="MCK8787414.1"/>
    </source>
</evidence>
<keyword evidence="3" id="KW-1185">Reference proteome</keyword>
<dbReference type="SUPFAM" id="SSF64376">
    <property type="entry name" value="YlxR-like"/>
    <property type="match status" value="1"/>
</dbReference>
<dbReference type="Gene3D" id="3.30.1230.10">
    <property type="entry name" value="YlxR-like"/>
    <property type="match status" value="1"/>
</dbReference>
<reference evidence="2" key="1">
    <citation type="submission" date="2022-04" db="EMBL/GenBank/DDBJ databases">
        <title>Roseomonas acroporae sp. nov., isolated from coral Acropora digitifera.</title>
        <authorList>
            <person name="Sun H."/>
        </authorList>
    </citation>
    <scope>NUCLEOTIDE SEQUENCE</scope>
    <source>
        <strain evidence="2">NAR14</strain>
    </source>
</reference>
<feature type="domain" description="YlxR" evidence="1">
    <location>
        <begin position="2"/>
        <end position="72"/>
    </location>
</feature>
<dbReference type="EMBL" id="JALPRX010000122">
    <property type="protein sequence ID" value="MCK8787414.1"/>
    <property type="molecule type" value="Genomic_DNA"/>
</dbReference>
<proteinExistence type="predicted"/>
<accession>A0A9X1YAZ2</accession>
<gene>
    <name evidence="2" type="ORF">M0638_23880</name>
</gene>
<dbReference type="AlphaFoldDB" id="A0A9X1YAZ2"/>
<sequence>MTRERLPVERMVRFVLGPDREVVPDLAARLPGRGMWLSARADVIERAAARGAFAKAARGPVRLPPDLRDRIEAGLRQRLRDLAGLARRAGQAVCGREAVREWMQAGRAGLLLEASDGSPSERARLIGGRDLPVVAPLTAAELGGVFGRDHAVHAAVAPGRLADTILREAARLDGLAAPGSQPPIVG</sequence>
<protein>
    <submittedName>
        <fullName evidence="2">RNA-binding protein</fullName>
    </submittedName>
</protein>
<dbReference type="InterPro" id="IPR007393">
    <property type="entry name" value="YlxR_dom"/>
</dbReference>
<name>A0A9X1YAZ2_9PROT</name>
<evidence type="ECO:0000313" key="3">
    <source>
        <dbReference type="Proteomes" id="UP001139516"/>
    </source>
</evidence>
<organism evidence="2 3">
    <name type="scientific">Roseomonas acroporae</name>
    <dbReference type="NCBI Taxonomy" id="2937791"/>
    <lineage>
        <taxon>Bacteria</taxon>
        <taxon>Pseudomonadati</taxon>
        <taxon>Pseudomonadota</taxon>
        <taxon>Alphaproteobacteria</taxon>
        <taxon>Acetobacterales</taxon>
        <taxon>Roseomonadaceae</taxon>
        <taxon>Roseomonas</taxon>
    </lineage>
</organism>
<dbReference type="NCBIfam" id="NF006622">
    <property type="entry name" value="PRK09190.1"/>
    <property type="match status" value="1"/>
</dbReference>